<evidence type="ECO:0000313" key="7">
    <source>
        <dbReference type="EMBL" id="RKQ93803.1"/>
    </source>
</evidence>
<evidence type="ECO:0000256" key="3">
    <source>
        <dbReference type="ARBA" id="ARBA00022723"/>
    </source>
</evidence>
<evidence type="ECO:0000256" key="4">
    <source>
        <dbReference type="ARBA" id="ARBA00022801"/>
    </source>
</evidence>
<name>A0A660LII5_9ACTN</name>
<dbReference type="GO" id="GO:0019239">
    <property type="term" value="F:deaminase activity"/>
    <property type="evidence" value="ECO:0007669"/>
    <property type="project" value="InterPro"/>
</dbReference>
<evidence type="ECO:0000259" key="6">
    <source>
        <dbReference type="Pfam" id="PF00962"/>
    </source>
</evidence>
<organism evidence="7 8">
    <name type="scientific">Solirubrobacter pauli</name>
    <dbReference type="NCBI Taxonomy" id="166793"/>
    <lineage>
        <taxon>Bacteria</taxon>
        <taxon>Bacillati</taxon>
        <taxon>Actinomycetota</taxon>
        <taxon>Thermoleophilia</taxon>
        <taxon>Solirubrobacterales</taxon>
        <taxon>Solirubrobacteraceae</taxon>
        <taxon>Solirubrobacter</taxon>
    </lineage>
</organism>
<comment type="cofactor">
    <cofactor evidence="1">
        <name>Zn(2+)</name>
        <dbReference type="ChEBI" id="CHEBI:29105"/>
    </cofactor>
</comment>
<evidence type="ECO:0000256" key="1">
    <source>
        <dbReference type="ARBA" id="ARBA00001947"/>
    </source>
</evidence>
<protein>
    <submittedName>
        <fullName evidence="7">Adenosine deaminase</fullName>
    </submittedName>
</protein>
<dbReference type="RefSeq" id="WP_121252245.1">
    <property type="nucleotide sequence ID" value="NZ_RBIL01000001.1"/>
</dbReference>
<dbReference type="InterPro" id="IPR032466">
    <property type="entry name" value="Metal_Hydrolase"/>
</dbReference>
<proteinExistence type="inferred from homology"/>
<keyword evidence="5" id="KW-0862">Zinc</keyword>
<dbReference type="PANTHER" id="PTHR43114">
    <property type="entry name" value="ADENINE DEAMINASE"/>
    <property type="match status" value="1"/>
</dbReference>
<dbReference type="InterPro" id="IPR006330">
    <property type="entry name" value="Ado/ade_deaminase"/>
</dbReference>
<feature type="domain" description="Adenosine deaminase" evidence="6">
    <location>
        <begin position="4"/>
        <end position="322"/>
    </location>
</feature>
<evidence type="ECO:0000313" key="8">
    <source>
        <dbReference type="Proteomes" id="UP000278962"/>
    </source>
</evidence>
<gene>
    <name evidence="7" type="ORF">C8N24_3676</name>
</gene>
<dbReference type="Gene3D" id="3.20.20.140">
    <property type="entry name" value="Metal-dependent hydrolases"/>
    <property type="match status" value="1"/>
</dbReference>
<keyword evidence="8" id="KW-1185">Reference proteome</keyword>
<dbReference type="NCBIfam" id="TIGR01430">
    <property type="entry name" value="aden_deam"/>
    <property type="match status" value="1"/>
</dbReference>
<evidence type="ECO:0000256" key="2">
    <source>
        <dbReference type="ARBA" id="ARBA00006676"/>
    </source>
</evidence>
<accession>A0A660LII5</accession>
<dbReference type="GO" id="GO:0046872">
    <property type="term" value="F:metal ion binding"/>
    <property type="evidence" value="ECO:0007669"/>
    <property type="project" value="UniProtKB-KW"/>
</dbReference>
<comment type="caution">
    <text evidence="7">The sequence shown here is derived from an EMBL/GenBank/DDBJ whole genome shotgun (WGS) entry which is preliminary data.</text>
</comment>
<evidence type="ECO:0000256" key="5">
    <source>
        <dbReference type="ARBA" id="ARBA00022833"/>
    </source>
</evidence>
<sequence length="330" mass="35832">MNLPLAELHVHLEGTAPPALIRRLADRNGLKVPEGVFATPEQFRWVDFLDFLRTYDLAASVIRTPEDYRDVTYEYLVGCAREGAIYVELIASPDHAANVGLSDADHYAGIAAGIDDARRDTGIEARILVTAIRNFGVEAAVEIARRQAEDRHPYVVGFNLAGDEAGYPPAQFREAYEIAAASGLGCTVHAGEHAGAESVREALTLPVTRLSHGVRAIEDPALVAEIAERGIVLEACPTSNVATHVFPSYEEHPLRKLHEAGVKWTLGSDDPPYFGCSIGGEYAVARERFGFEEGELRSITRTAVRASFADDAAKATLLNRITASDDRGDH</sequence>
<dbReference type="InterPro" id="IPR001365">
    <property type="entry name" value="A_deaminase_dom"/>
</dbReference>
<dbReference type="OrthoDB" id="105475at2"/>
<dbReference type="GO" id="GO:0016814">
    <property type="term" value="F:hydrolase activity, acting on carbon-nitrogen (but not peptide) bonds, in cyclic amidines"/>
    <property type="evidence" value="ECO:0007669"/>
    <property type="project" value="UniProtKB-ARBA"/>
</dbReference>
<dbReference type="Proteomes" id="UP000278962">
    <property type="component" value="Unassembled WGS sequence"/>
</dbReference>
<dbReference type="AlphaFoldDB" id="A0A660LII5"/>
<keyword evidence="4" id="KW-0378">Hydrolase</keyword>
<keyword evidence="3" id="KW-0479">Metal-binding</keyword>
<dbReference type="PANTHER" id="PTHR43114:SF6">
    <property type="entry name" value="ADENINE DEAMINASE"/>
    <property type="match status" value="1"/>
</dbReference>
<reference evidence="7 8" key="1">
    <citation type="submission" date="2018-10" db="EMBL/GenBank/DDBJ databases">
        <title>Genomic Encyclopedia of Archaeal and Bacterial Type Strains, Phase II (KMG-II): from individual species to whole genera.</title>
        <authorList>
            <person name="Goeker M."/>
        </authorList>
    </citation>
    <scope>NUCLEOTIDE SEQUENCE [LARGE SCALE GENOMIC DNA]</scope>
    <source>
        <strain evidence="7 8">DSM 14954</strain>
    </source>
</reference>
<dbReference type="EMBL" id="RBIL01000001">
    <property type="protein sequence ID" value="RKQ93803.1"/>
    <property type="molecule type" value="Genomic_DNA"/>
</dbReference>
<comment type="similarity">
    <text evidence="2">Belongs to the metallo-dependent hydrolases superfamily. Adenosine and AMP deaminases family.</text>
</comment>
<dbReference type="SUPFAM" id="SSF51556">
    <property type="entry name" value="Metallo-dependent hydrolases"/>
    <property type="match status" value="1"/>
</dbReference>
<dbReference type="Pfam" id="PF00962">
    <property type="entry name" value="A_deaminase"/>
    <property type="match status" value="1"/>
</dbReference>